<keyword evidence="2" id="KW-1185">Reference proteome</keyword>
<organism evidence="1 2">
    <name type="scientific">Actinomycetospora rhizophila</name>
    <dbReference type="NCBI Taxonomy" id="1416876"/>
    <lineage>
        <taxon>Bacteria</taxon>
        <taxon>Bacillati</taxon>
        <taxon>Actinomycetota</taxon>
        <taxon>Actinomycetes</taxon>
        <taxon>Pseudonocardiales</taxon>
        <taxon>Pseudonocardiaceae</taxon>
        <taxon>Actinomycetospora</taxon>
    </lineage>
</organism>
<sequence length="218" mass="22681">MNLALSLEGAVAETSRRTMVDDPGPKLDDRAGERAARHRALAGLGAALHVEAEARAAAAAITAGHAGAAVWLGASLADLGGVTGRSRQAARKRWPDLGAVHRRRHWLGNHVDDILWAARLVLEAADALEGVEPSARAALAGAVAAAERDFAGEPADLDAAVGRWRALDALVDRHLRDLLAGVPDEPADPGAAFAAHGARGLLRYYDHAVQAPEDHSAG</sequence>
<accession>A0ABV9ZNY7</accession>
<dbReference type="RefSeq" id="WP_378024053.1">
    <property type="nucleotide sequence ID" value="NZ_JBHSKG010000019.1"/>
</dbReference>
<dbReference type="EMBL" id="JBHSKG010000019">
    <property type="protein sequence ID" value="MFC5141917.1"/>
    <property type="molecule type" value="Genomic_DNA"/>
</dbReference>
<protein>
    <submittedName>
        <fullName evidence="1">Uncharacterized protein</fullName>
    </submittedName>
</protein>
<name>A0ABV9ZNY7_9PSEU</name>
<reference evidence="2" key="1">
    <citation type="journal article" date="2019" name="Int. J. Syst. Evol. Microbiol.">
        <title>The Global Catalogue of Microorganisms (GCM) 10K type strain sequencing project: providing services to taxonomists for standard genome sequencing and annotation.</title>
        <authorList>
            <consortium name="The Broad Institute Genomics Platform"/>
            <consortium name="The Broad Institute Genome Sequencing Center for Infectious Disease"/>
            <person name="Wu L."/>
            <person name="Ma J."/>
        </authorList>
    </citation>
    <scope>NUCLEOTIDE SEQUENCE [LARGE SCALE GENOMIC DNA]</scope>
    <source>
        <strain evidence="2">XZYJ18</strain>
    </source>
</reference>
<proteinExistence type="predicted"/>
<comment type="caution">
    <text evidence="1">The sequence shown here is derived from an EMBL/GenBank/DDBJ whole genome shotgun (WGS) entry which is preliminary data.</text>
</comment>
<gene>
    <name evidence="1" type="ORF">ACFPK1_27035</name>
</gene>
<dbReference type="Proteomes" id="UP001596175">
    <property type="component" value="Unassembled WGS sequence"/>
</dbReference>
<evidence type="ECO:0000313" key="1">
    <source>
        <dbReference type="EMBL" id="MFC5141917.1"/>
    </source>
</evidence>
<evidence type="ECO:0000313" key="2">
    <source>
        <dbReference type="Proteomes" id="UP001596175"/>
    </source>
</evidence>